<dbReference type="PANTHER" id="PTHR46111">
    <property type="entry name" value="RIBOSOMAL RNA SMALL SUBUNIT METHYLTRANSFERASE I"/>
    <property type="match status" value="1"/>
</dbReference>
<dbReference type="SUPFAM" id="SSF53790">
    <property type="entry name" value="Tetrapyrrole methylase"/>
    <property type="match status" value="1"/>
</dbReference>
<evidence type="ECO:0000256" key="4">
    <source>
        <dbReference type="ARBA" id="ARBA00022679"/>
    </source>
</evidence>
<dbReference type="Proteomes" id="UP000030101">
    <property type="component" value="Unassembled WGS sequence"/>
</dbReference>
<keyword evidence="3 6" id="KW-0489">Methyltransferase</keyword>
<comment type="subcellular location">
    <subcellularLocation>
        <location evidence="6">Cytoplasm</location>
    </subcellularLocation>
</comment>
<dbReference type="GO" id="GO:0032259">
    <property type="term" value="P:methylation"/>
    <property type="evidence" value="ECO:0007669"/>
    <property type="project" value="UniProtKB-KW"/>
</dbReference>
<reference evidence="8 9" key="1">
    <citation type="submission" date="2014-08" db="EMBL/GenBank/DDBJ databases">
        <title>Porphyromonas canoris strain:OH2762 Genome sequencing.</title>
        <authorList>
            <person name="Wallis C."/>
            <person name="Deusch O."/>
            <person name="O'Flynn C."/>
            <person name="Davis I."/>
            <person name="Jospin G."/>
            <person name="Darling A.E."/>
            <person name="Coil D.A."/>
            <person name="Alexiev A."/>
            <person name="Horsfall A."/>
            <person name="Kirkwood N."/>
            <person name="Harris S."/>
            <person name="Eisen J.A."/>
        </authorList>
    </citation>
    <scope>NUCLEOTIDE SEQUENCE [LARGE SCALE GENOMIC DNA]</scope>
    <source>
        <strain evidence="9">COT-108 OH2762</strain>
    </source>
</reference>
<dbReference type="EMBL" id="JQZV01000008">
    <property type="protein sequence ID" value="KGN92729.1"/>
    <property type="molecule type" value="Genomic_DNA"/>
</dbReference>
<dbReference type="InterPro" id="IPR014776">
    <property type="entry name" value="4pyrrole_Mease_sub2"/>
</dbReference>
<keyword evidence="2 6" id="KW-0698">rRNA processing</keyword>
<keyword evidence="1 6" id="KW-0963">Cytoplasm</keyword>
<keyword evidence="5 6" id="KW-0949">S-adenosyl-L-methionine</keyword>
<sequence length="237" mass="26529">MGWLTIIPTPIGNLEDITLRALRLLREADVVLAEDTRTTLKLLRHFEISPRELRSHHMHNEHTTAKSIATAIADGQKVVLVSDAGTPGISDPGFILVRECLLLNLKVECLPGATAFVPALVASGLPCDRFSFEGFLPQKKGRQTLLEDISKRTTTTILYEAPTRLVKLLEQLSILLEPGREVVVVREISKIHEEYHRGTSSELCEYFRNQPPRGEIVVLIAPSPTPERVHKNKYKES</sequence>
<dbReference type="InterPro" id="IPR014777">
    <property type="entry name" value="4pyrrole_Mease_sub1"/>
</dbReference>
<protein>
    <recommendedName>
        <fullName evidence="6">Ribosomal RNA small subunit methyltransferase I</fullName>
        <ecNumber evidence="6">2.1.1.198</ecNumber>
    </recommendedName>
    <alternativeName>
        <fullName evidence="6">16S rRNA 2'-O-ribose C1402 methyltransferase</fullName>
    </alternativeName>
    <alternativeName>
        <fullName evidence="6">rRNA (cytidine-2'-O-)-methyltransferase RsmI</fullName>
    </alternativeName>
</protein>
<dbReference type="RefSeq" id="WP_036790095.1">
    <property type="nucleotide sequence ID" value="NZ_JQZV01000008.1"/>
</dbReference>
<evidence type="ECO:0000256" key="2">
    <source>
        <dbReference type="ARBA" id="ARBA00022552"/>
    </source>
</evidence>
<feature type="domain" description="Tetrapyrrole methylase" evidence="7">
    <location>
        <begin position="4"/>
        <end position="203"/>
    </location>
</feature>
<dbReference type="PROSITE" id="PS01296">
    <property type="entry name" value="RSMI"/>
    <property type="match status" value="1"/>
</dbReference>
<evidence type="ECO:0000313" key="8">
    <source>
        <dbReference type="EMBL" id="KGN92729.1"/>
    </source>
</evidence>
<accession>A0ABR4XLH4</accession>
<evidence type="ECO:0000256" key="1">
    <source>
        <dbReference type="ARBA" id="ARBA00022490"/>
    </source>
</evidence>
<evidence type="ECO:0000256" key="6">
    <source>
        <dbReference type="HAMAP-Rule" id="MF_01877"/>
    </source>
</evidence>
<proteinExistence type="inferred from homology"/>
<dbReference type="Gene3D" id="3.40.1010.10">
    <property type="entry name" value="Cobalt-precorrin-4 Transmethylase, Domain 1"/>
    <property type="match status" value="1"/>
</dbReference>
<dbReference type="InterPro" id="IPR035996">
    <property type="entry name" value="4pyrrol_Methylase_sf"/>
</dbReference>
<comment type="similarity">
    <text evidence="6">Belongs to the methyltransferase superfamily. RsmI family.</text>
</comment>
<dbReference type="InterPro" id="IPR000878">
    <property type="entry name" value="4pyrrol_Mease"/>
</dbReference>
<dbReference type="Pfam" id="PF00590">
    <property type="entry name" value="TP_methylase"/>
    <property type="match status" value="1"/>
</dbReference>
<dbReference type="InterPro" id="IPR018063">
    <property type="entry name" value="SAM_MeTrfase_RsmI_CS"/>
</dbReference>
<dbReference type="EC" id="2.1.1.198" evidence="6"/>
<comment type="caution">
    <text evidence="8">The sequence shown here is derived from an EMBL/GenBank/DDBJ whole genome shotgun (WGS) entry which is preliminary data.</text>
</comment>
<dbReference type="HAMAP" id="MF_01877">
    <property type="entry name" value="16SrRNA_methyltr_I"/>
    <property type="match status" value="1"/>
</dbReference>
<keyword evidence="4 6" id="KW-0808">Transferase</keyword>
<dbReference type="NCBIfam" id="TIGR00096">
    <property type="entry name" value="16S rRNA (cytidine(1402)-2'-O)-methyltransferase"/>
    <property type="match status" value="1"/>
</dbReference>
<dbReference type="GO" id="GO:0008168">
    <property type="term" value="F:methyltransferase activity"/>
    <property type="evidence" value="ECO:0007669"/>
    <property type="project" value="UniProtKB-KW"/>
</dbReference>
<comment type="function">
    <text evidence="6">Catalyzes the 2'-O-methylation of the ribose of cytidine 1402 (C1402) in 16S rRNA.</text>
</comment>
<organism evidence="8 9">
    <name type="scientific">Porphyromonas canoris</name>
    <dbReference type="NCBI Taxonomy" id="36875"/>
    <lineage>
        <taxon>Bacteria</taxon>
        <taxon>Pseudomonadati</taxon>
        <taxon>Bacteroidota</taxon>
        <taxon>Bacteroidia</taxon>
        <taxon>Bacteroidales</taxon>
        <taxon>Porphyromonadaceae</taxon>
        <taxon>Porphyromonas</taxon>
    </lineage>
</organism>
<comment type="catalytic activity">
    <reaction evidence="6">
        <text>cytidine(1402) in 16S rRNA + S-adenosyl-L-methionine = 2'-O-methylcytidine(1402) in 16S rRNA + S-adenosyl-L-homocysteine + H(+)</text>
        <dbReference type="Rhea" id="RHEA:42924"/>
        <dbReference type="Rhea" id="RHEA-COMP:10285"/>
        <dbReference type="Rhea" id="RHEA-COMP:10286"/>
        <dbReference type="ChEBI" id="CHEBI:15378"/>
        <dbReference type="ChEBI" id="CHEBI:57856"/>
        <dbReference type="ChEBI" id="CHEBI:59789"/>
        <dbReference type="ChEBI" id="CHEBI:74495"/>
        <dbReference type="ChEBI" id="CHEBI:82748"/>
        <dbReference type="EC" id="2.1.1.198"/>
    </reaction>
</comment>
<dbReference type="Gene3D" id="3.30.950.10">
    <property type="entry name" value="Methyltransferase, Cobalt-precorrin-4 Transmethylase, Domain 2"/>
    <property type="match status" value="1"/>
</dbReference>
<evidence type="ECO:0000313" key="9">
    <source>
        <dbReference type="Proteomes" id="UP000030101"/>
    </source>
</evidence>
<gene>
    <name evidence="6" type="primary">rsmI</name>
    <name evidence="8" type="ORF">HQ43_04385</name>
</gene>
<name>A0ABR4XLH4_9PORP</name>
<evidence type="ECO:0000256" key="3">
    <source>
        <dbReference type="ARBA" id="ARBA00022603"/>
    </source>
</evidence>
<dbReference type="PIRSF" id="PIRSF005917">
    <property type="entry name" value="MTase_YraL"/>
    <property type="match status" value="1"/>
</dbReference>
<dbReference type="PANTHER" id="PTHR46111:SF1">
    <property type="entry name" value="RIBOSOMAL RNA SMALL SUBUNIT METHYLTRANSFERASE I"/>
    <property type="match status" value="1"/>
</dbReference>
<evidence type="ECO:0000259" key="7">
    <source>
        <dbReference type="Pfam" id="PF00590"/>
    </source>
</evidence>
<dbReference type="CDD" id="cd11648">
    <property type="entry name" value="RsmI"/>
    <property type="match status" value="1"/>
</dbReference>
<evidence type="ECO:0000256" key="5">
    <source>
        <dbReference type="ARBA" id="ARBA00022691"/>
    </source>
</evidence>
<dbReference type="InterPro" id="IPR008189">
    <property type="entry name" value="rRNA_ssu_MeTfrase_I"/>
</dbReference>
<keyword evidence="9" id="KW-1185">Reference proteome</keyword>